<reference evidence="2 3" key="1">
    <citation type="submission" date="2024-05" db="EMBL/GenBank/DDBJ databases">
        <title>Genome sequencing and assembly of Indian major carp, Cirrhinus mrigala (Hamilton, 1822).</title>
        <authorList>
            <person name="Mohindra V."/>
            <person name="Chowdhury L.M."/>
            <person name="Lal K."/>
            <person name="Jena J.K."/>
        </authorList>
    </citation>
    <scope>NUCLEOTIDE SEQUENCE [LARGE SCALE GENOMIC DNA]</scope>
    <source>
        <strain evidence="2">CM1030</strain>
        <tissue evidence="2">Blood</tissue>
    </source>
</reference>
<evidence type="ECO:0000256" key="1">
    <source>
        <dbReference type="SAM" id="MobiDB-lite"/>
    </source>
</evidence>
<name>A0ABD0MCZ4_CIRMR</name>
<dbReference type="Proteomes" id="UP001529510">
    <property type="component" value="Unassembled WGS sequence"/>
</dbReference>
<dbReference type="PANTHER" id="PTHR45749:SF21">
    <property type="entry name" value="DUF4371 DOMAIN-CONTAINING PROTEIN"/>
    <property type="match status" value="1"/>
</dbReference>
<keyword evidence="3" id="KW-1185">Reference proteome</keyword>
<dbReference type="InterPro" id="IPR012337">
    <property type="entry name" value="RNaseH-like_sf"/>
</dbReference>
<comment type="caution">
    <text evidence="2">The sequence shown here is derived from an EMBL/GenBank/DDBJ whole genome shotgun (WGS) entry which is preliminary data.</text>
</comment>
<gene>
    <name evidence="2" type="ORF">M9458_057751</name>
</gene>
<feature type="region of interest" description="Disordered" evidence="1">
    <location>
        <begin position="63"/>
        <end position="96"/>
    </location>
</feature>
<dbReference type="PANTHER" id="PTHR45749">
    <property type="match status" value="1"/>
</dbReference>
<sequence length="808" mass="90783">MEKQKRKGKEGAEKLRAKKIKVLEVDASTCAKITDMFSAVASVSKPTVPDDTLQKQVNIAHGGEVTSHGGTQAEEQVSDSEVKEGQSEQESVIETSSQVEEEQAVDYFAHPEPAMMQVFLNHHPKQDAKNPVVKKVFTSKDGKSRKQLTEHGNQVKKRRQVLERVVEVVKVIGKRGLSYRQVENEAAYTLDNDGLDHGNFLELIILLGKYDVCLKEHLSNVIEKSKKLHVSPGSRGRCSLISLLSKTTVNSVIDTIRNLIQQSISTEIRKAGMFSVQLDTTQDITAQDQCSVILRYVTDVVNERLVAVVRCSASTGQSFVDLLKEVLEHLKLDSSLCTGNATDGASNMQGHYRGFSALLASQSPNHVHVWCYSHVLNLVLSDTTQIVIESGSLFDLLNDTAVFIRESYQRVNIWEKESHDKRHRRIAPIGETRWWAKHDALNKIFGSFGKPQDSLYIDVLSTLTAIQELKTVKGNVCTKARGYKEGLLRYKTILTAQLFLRIFEHTSPLSKYQQTEGMDSLSAHRMVMSTQDALKKMARDFQAVKAAADDFVKRANEKLEQQDEETDMEVEAALPQKRRKKKKVMPGAMSQDDTIIDAERAYEVKVHNQIVDTAIEAIHQRFLTHGTLYADLSFLDPKNFSLIRNHALPKSALEDLSKCLVKFDERATVDNLQYELKSLAGQWDKLKESPLDEYVTRTVEDGPDGKEEDMEIINKSCASCKDCPLCCYQILQRFNMLTDAYPLLGLAKLEAFMLMATEKDILVALDTDTVIDRVAEKETEETAAIDALTLCRPYSSATFDHHQGVKRE</sequence>
<dbReference type="EMBL" id="JAMKFB020000850">
    <property type="protein sequence ID" value="KAL0146812.1"/>
    <property type="molecule type" value="Genomic_DNA"/>
</dbReference>
<protein>
    <recommendedName>
        <fullName evidence="4">DUF4371 domain-containing protein</fullName>
    </recommendedName>
</protein>
<evidence type="ECO:0000313" key="3">
    <source>
        <dbReference type="Proteomes" id="UP001529510"/>
    </source>
</evidence>
<evidence type="ECO:0008006" key="4">
    <source>
        <dbReference type="Google" id="ProtNLM"/>
    </source>
</evidence>
<organism evidence="2 3">
    <name type="scientific">Cirrhinus mrigala</name>
    <name type="common">Mrigala</name>
    <dbReference type="NCBI Taxonomy" id="683832"/>
    <lineage>
        <taxon>Eukaryota</taxon>
        <taxon>Metazoa</taxon>
        <taxon>Chordata</taxon>
        <taxon>Craniata</taxon>
        <taxon>Vertebrata</taxon>
        <taxon>Euteleostomi</taxon>
        <taxon>Actinopterygii</taxon>
        <taxon>Neopterygii</taxon>
        <taxon>Teleostei</taxon>
        <taxon>Ostariophysi</taxon>
        <taxon>Cypriniformes</taxon>
        <taxon>Cyprinidae</taxon>
        <taxon>Labeoninae</taxon>
        <taxon>Labeonini</taxon>
        <taxon>Cirrhinus</taxon>
    </lineage>
</organism>
<dbReference type="AlphaFoldDB" id="A0ABD0MCZ4"/>
<proteinExistence type="predicted"/>
<accession>A0ABD0MCZ4</accession>
<dbReference type="SUPFAM" id="SSF53098">
    <property type="entry name" value="Ribonuclease H-like"/>
    <property type="match status" value="1"/>
</dbReference>
<evidence type="ECO:0000313" key="2">
    <source>
        <dbReference type="EMBL" id="KAL0146812.1"/>
    </source>
</evidence>